<proteinExistence type="predicted"/>
<dbReference type="InterPro" id="IPR023203">
    <property type="entry name" value="TTHA0068_sf"/>
</dbReference>
<evidence type="ECO:0000313" key="3">
    <source>
        <dbReference type="Proteomes" id="UP000594263"/>
    </source>
</evidence>
<evidence type="ECO:0008006" key="4">
    <source>
        <dbReference type="Google" id="ProtNLM"/>
    </source>
</evidence>
<name>A0A7N0VES8_KALFE</name>
<feature type="region of interest" description="Disordered" evidence="1">
    <location>
        <begin position="1"/>
        <end position="20"/>
    </location>
</feature>
<reference evidence="2" key="1">
    <citation type="submission" date="2021-01" db="UniProtKB">
        <authorList>
            <consortium name="EnsemblPlants"/>
        </authorList>
    </citation>
    <scope>IDENTIFICATION</scope>
</reference>
<feature type="compositionally biased region" description="Low complexity" evidence="1">
    <location>
        <begin position="1"/>
        <end position="14"/>
    </location>
</feature>
<accession>A0A7N0VES8</accession>
<keyword evidence="3" id="KW-1185">Reference proteome</keyword>
<protein>
    <recommendedName>
        <fullName evidence="4">DUF309 domain-containing protein</fullName>
    </recommendedName>
</protein>
<dbReference type="InterPro" id="IPR005500">
    <property type="entry name" value="DUF309"/>
</dbReference>
<dbReference type="Gene3D" id="1.10.3450.10">
    <property type="entry name" value="TTHA0068-like"/>
    <property type="match status" value="1"/>
</dbReference>
<dbReference type="Proteomes" id="UP000594263">
    <property type="component" value="Unplaced"/>
</dbReference>
<dbReference type="Gramene" id="Kaladp0666s0003.1.v1.1">
    <property type="protein sequence ID" value="Kaladp0666s0003.1.v1.1"/>
    <property type="gene ID" value="Kaladp0666s0003.v1.1"/>
</dbReference>
<dbReference type="PANTHER" id="PTHR34796:SF1">
    <property type="entry name" value="EXPRESSED PROTEIN"/>
    <property type="match status" value="1"/>
</dbReference>
<evidence type="ECO:0000313" key="2">
    <source>
        <dbReference type="EnsemblPlants" id="Kaladp0666s0003.1.v1.1"/>
    </source>
</evidence>
<dbReference type="SUPFAM" id="SSF140663">
    <property type="entry name" value="TTHA0068-like"/>
    <property type="match status" value="1"/>
</dbReference>
<dbReference type="Pfam" id="PF03745">
    <property type="entry name" value="DUF309"/>
    <property type="match status" value="1"/>
</dbReference>
<dbReference type="EnsemblPlants" id="Kaladp0666s0003.1.v1.1">
    <property type="protein sequence ID" value="Kaladp0666s0003.1.v1.1"/>
    <property type="gene ID" value="Kaladp0666s0003.v1.1"/>
</dbReference>
<dbReference type="AlphaFoldDB" id="A0A7N0VES8"/>
<evidence type="ECO:0000256" key="1">
    <source>
        <dbReference type="SAM" id="MobiDB-lite"/>
    </source>
</evidence>
<dbReference type="PANTHER" id="PTHR34796">
    <property type="entry name" value="EXPRESSED PROTEIN"/>
    <property type="match status" value="1"/>
</dbReference>
<dbReference type="OMA" id="WNNAEEP"/>
<organism evidence="2 3">
    <name type="scientific">Kalanchoe fedtschenkoi</name>
    <name type="common">Lavender scallops</name>
    <name type="synonym">South American air plant</name>
    <dbReference type="NCBI Taxonomy" id="63787"/>
    <lineage>
        <taxon>Eukaryota</taxon>
        <taxon>Viridiplantae</taxon>
        <taxon>Streptophyta</taxon>
        <taxon>Embryophyta</taxon>
        <taxon>Tracheophyta</taxon>
        <taxon>Spermatophyta</taxon>
        <taxon>Magnoliopsida</taxon>
        <taxon>eudicotyledons</taxon>
        <taxon>Gunneridae</taxon>
        <taxon>Pentapetalae</taxon>
        <taxon>Saxifragales</taxon>
        <taxon>Crassulaceae</taxon>
        <taxon>Kalanchoe</taxon>
    </lineage>
</organism>
<sequence length="245" mass="27645">MVSLSSPSSTSPKPHLASPSVARSPIISYPPSSLFFFPMRKSAAMSYRVLHGRFSNSMVFEDEGHGSSKSSFNAAVVLFNSREYYTCHDVLEALWNEAEDPLRTLYHGILQCAVGFHHLFNQNHKGAMMELGEGLCKLRKMEFQSGPFLEFEREIAAALEFIYQTQIELAACAEDLCLAMDQTERSYQLLGGYAAGQQVYFLEFDDLNGVMNIVFRPDRSYARSEPRLVKLPILQAVEEHLQLQT</sequence>